<feature type="chain" id="PRO_5019139735" evidence="1">
    <location>
        <begin position="19"/>
        <end position="147"/>
    </location>
</feature>
<proteinExistence type="predicted"/>
<feature type="signal peptide" evidence="1">
    <location>
        <begin position="1"/>
        <end position="18"/>
    </location>
</feature>
<keyword evidence="3" id="KW-1185">Reference proteome</keyword>
<evidence type="ECO:0000313" key="3">
    <source>
        <dbReference type="Proteomes" id="UP000277766"/>
    </source>
</evidence>
<accession>A0A431W102</accession>
<dbReference type="Proteomes" id="UP000277766">
    <property type="component" value="Unassembled WGS sequence"/>
</dbReference>
<evidence type="ECO:0000256" key="1">
    <source>
        <dbReference type="SAM" id="SignalP"/>
    </source>
</evidence>
<gene>
    <name evidence="2" type="ORF">EJ104_04100</name>
</gene>
<keyword evidence="1" id="KW-0732">Signal</keyword>
<organism evidence="2 3">
    <name type="scientific">Deinococcus radiophilus</name>
    <dbReference type="NCBI Taxonomy" id="32062"/>
    <lineage>
        <taxon>Bacteria</taxon>
        <taxon>Thermotogati</taxon>
        <taxon>Deinococcota</taxon>
        <taxon>Deinococci</taxon>
        <taxon>Deinococcales</taxon>
        <taxon>Deinococcaceae</taxon>
        <taxon>Deinococcus</taxon>
    </lineage>
</organism>
<dbReference type="PROSITE" id="PS51257">
    <property type="entry name" value="PROKAR_LIPOPROTEIN"/>
    <property type="match status" value="1"/>
</dbReference>
<name>A0A431W102_9DEIO</name>
<dbReference type="EMBL" id="RXPE01000005">
    <property type="protein sequence ID" value="RTR29033.1"/>
    <property type="molecule type" value="Genomic_DNA"/>
</dbReference>
<comment type="caution">
    <text evidence="2">The sequence shown here is derived from an EMBL/GenBank/DDBJ whole genome shotgun (WGS) entry which is preliminary data.</text>
</comment>
<reference evidence="2 3" key="1">
    <citation type="submission" date="2018-12" db="EMBL/GenBank/DDBJ databases">
        <title>Deinococcus radiophilus ATCC 27603 genome sequencing and assembly.</title>
        <authorList>
            <person name="Maclea K.S."/>
            <person name="Maynard C.R."/>
        </authorList>
    </citation>
    <scope>NUCLEOTIDE SEQUENCE [LARGE SCALE GENOMIC DNA]</scope>
    <source>
        <strain evidence="2 3">ATCC 27603</strain>
    </source>
</reference>
<evidence type="ECO:0000313" key="2">
    <source>
        <dbReference type="EMBL" id="RTR29033.1"/>
    </source>
</evidence>
<dbReference type="RefSeq" id="WP_126351488.1">
    <property type="nucleotide sequence ID" value="NZ_JBHSVX010000001.1"/>
</dbReference>
<dbReference type="AlphaFoldDB" id="A0A431W102"/>
<dbReference type="OrthoDB" id="9892500at2"/>
<sequence length="147" mass="16296">MRKLIFAALFALASAAAACPQQETLFNGYQFKEGTALVKGLNPYCTNAGRELADGFRQGYEDLGGKVSWVEGYRVEYSGIEAVLSTLEKLLGMRGFRYVDSAEGEYQVISTFEKVGGKNEYLFLSIEPTNRDIILVMVEGVFPHMSQ</sequence>
<protein>
    <submittedName>
        <fullName evidence="2">Uncharacterized protein</fullName>
    </submittedName>
</protein>